<evidence type="ECO:0000256" key="2">
    <source>
        <dbReference type="ARBA" id="ARBA00008358"/>
    </source>
</evidence>
<keyword evidence="5" id="KW-0997">Cell inner membrane</keyword>
<dbReference type="AlphaFoldDB" id="A0A369C7D6"/>
<dbReference type="GO" id="GO:0005886">
    <property type="term" value="C:plasma membrane"/>
    <property type="evidence" value="ECO:0007669"/>
    <property type="project" value="UniProtKB-SubCell"/>
</dbReference>
<proteinExistence type="inferred from homology"/>
<evidence type="ECO:0000313" key="11">
    <source>
        <dbReference type="Proteomes" id="UP000252707"/>
    </source>
</evidence>
<evidence type="ECO:0000256" key="1">
    <source>
        <dbReference type="ARBA" id="ARBA00004377"/>
    </source>
</evidence>
<keyword evidence="4" id="KW-0488">Methylation</keyword>
<keyword evidence="8 9" id="KW-0472">Membrane</keyword>
<keyword evidence="3" id="KW-1003">Cell membrane</keyword>
<dbReference type="GO" id="GO:0015627">
    <property type="term" value="C:type II protein secretion system complex"/>
    <property type="evidence" value="ECO:0007669"/>
    <property type="project" value="InterPro"/>
</dbReference>
<comment type="similarity">
    <text evidence="2">Belongs to the GSP I family.</text>
</comment>
<comment type="caution">
    <text evidence="10">The sequence shown here is derived from an EMBL/GenBank/DDBJ whole genome shotgun (WGS) entry which is preliminary data.</text>
</comment>
<keyword evidence="7 9" id="KW-1133">Transmembrane helix</keyword>
<dbReference type="PANTHER" id="PTHR38779">
    <property type="entry name" value="TYPE II SECRETION SYSTEM PROTEIN I-RELATED"/>
    <property type="match status" value="1"/>
</dbReference>
<evidence type="ECO:0000256" key="4">
    <source>
        <dbReference type="ARBA" id="ARBA00022481"/>
    </source>
</evidence>
<evidence type="ECO:0000256" key="3">
    <source>
        <dbReference type="ARBA" id="ARBA00022475"/>
    </source>
</evidence>
<comment type="subcellular location">
    <subcellularLocation>
        <location evidence="1">Cell inner membrane</location>
        <topology evidence="1">Single-pass membrane protein</topology>
    </subcellularLocation>
</comment>
<dbReference type="InterPro" id="IPR010052">
    <property type="entry name" value="T2SS_protein-GspI"/>
</dbReference>
<evidence type="ECO:0000256" key="6">
    <source>
        <dbReference type="ARBA" id="ARBA00022692"/>
    </source>
</evidence>
<dbReference type="NCBIfam" id="TIGR02532">
    <property type="entry name" value="IV_pilin_GFxxxE"/>
    <property type="match status" value="1"/>
</dbReference>
<evidence type="ECO:0000256" key="9">
    <source>
        <dbReference type="SAM" id="Phobius"/>
    </source>
</evidence>
<keyword evidence="11" id="KW-1185">Reference proteome</keyword>
<reference evidence="10 11" key="1">
    <citation type="submission" date="2018-07" db="EMBL/GenBank/DDBJ databases">
        <title>Genomic Encyclopedia of Type Strains, Phase IV (KMG-IV): sequencing the most valuable type-strain genomes for metagenomic binning, comparative biology and taxonomic classification.</title>
        <authorList>
            <person name="Goeker M."/>
        </authorList>
    </citation>
    <scope>NUCLEOTIDE SEQUENCE [LARGE SCALE GENOMIC DNA]</scope>
    <source>
        <strain evidence="10 11">DSM 26407</strain>
    </source>
</reference>
<dbReference type="GO" id="GO:0015628">
    <property type="term" value="P:protein secretion by the type II secretion system"/>
    <property type="evidence" value="ECO:0007669"/>
    <property type="project" value="InterPro"/>
</dbReference>
<dbReference type="PANTHER" id="PTHR38779:SF2">
    <property type="entry name" value="TYPE II SECRETION SYSTEM PROTEIN I-RELATED"/>
    <property type="match status" value="1"/>
</dbReference>
<evidence type="ECO:0000256" key="7">
    <source>
        <dbReference type="ARBA" id="ARBA00022989"/>
    </source>
</evidence>
<keyword evidence="6 9" id="KW-0812">Transmembrane</keyword>
<dbReference type="EMBL" id="QPJY01000006">
    <property type="protein sequence ID" value="RCX29930.1"/>
    <property type="molecule type" value="Genomic_DNA"/>
</dbReference>
<dbReference type="Pfam" id="PF07963">
    <property type="entry name" value="N_methyl"/>
    <property type="match status" value="1"/>
</dbReference>
<protein>
    <submittedName>
        <fullName evidence="10">General secretion pathway protein I</fullName>
    </submittedName>
</protein>
<dbReference type="OrthoDB" id="7864109at2"/>
<gene>
    <name evidence="10" type="ORF">DFQ59_106165</name>
</gene>
<organism evidence="10 11">
    <name type="scientific">Thioalbus denitrificans</name>
    <dbReference type="NCBI Taxonomy" id="547122"/>
    <lineage>
        <taxon>Bacteria</taxon>
        <taxon>Pseudomonadati</taxon>
        <taxon>Pseudomonadota</taxon>
        <taxon>Gammaproteobacteria</taxon>
        <taxon>Chromatiales</taxon>
        <taxon>Ectothiorhodospiraceae</taxon>
        <taxon>Thioalbus</taxon>
    </lineage>
</organism>
<evidence type="ECO:0000313" key="10">
    <source>
        <dbReference type="EMBL" id="RCX29930.1"/>
    </source>
</evidence>
<feature type="transmembrane region" description="Helical" evidence="9">
    <location>
        <begin position="12"/>
        <end position="35"/>
    </location>
</feature>
<evidence type="ECO:0000256" key="5">
    <source>
        <dbReference type="ARBA" id="ARBA00022519"/>
    </source>
</evidence>
<dbReference type="PROSITE" id="PS00409">
    <property type="entry name" value="PROKAR_NTER_METHYL"/>
    <property type="match status" value="1"/>
</dbReference>
<name>A0A369C7D6_9GAMM</name>
<dbReference type="Proteomes" id="UP000252707">
    <property type="component" value="Unassembled WGS sequence"/>
</dbReference>
<dbReference type="InterPro" id="IPR012902">
    <property type="entry name" value="N_methyl_site"/>
</dbReference>
<evidence type="ECO:0000256" key="8">
    <source>
        <dbReference type="ARBA" id="ARBA00023136"/>
    </source>
</evidence>
<accession>A0A369C7D6</accession>
<sequence length="133" mass="14016">MNGMRSKRCRGFTLLEVLVAFVILALSLGVLLGIFSAGLRNTRLAADYSAAVALAESRLAELGVTSPLAPGIEEGAGAGPFRWRSEVVELDPVDEPGGPGAARLYRVEVEIAWDSLLGPRTVSLATLRLAEAP</sequence>